<evidence type="ECO:0000313" key="1">
    <source>
        <dbReference type="EMBL" id="CAG1995151.1"/>
    </source>
</evidence>
<name>A0A8H3PZD7_GIBZA</name>
<organism evidence="1 2">
    <name type="scientific">Gibberella zeae</name>
    <name type="common">Wheat head blight fungus</name>
    <name type="synonym">Fusarium graminearum</name>
    <dbReference type="NCBI Taxonomy" id="5518"/>
    <lineage>
        <taxon>Eukaryota</taxon>
        <taxon>Fungi</taxon>
        <taxon>Dikarya</taxon>
        <taxon>Ascomycota</taxon>
        <taxon>Pezizomycotina</taxon>
        <taxon>Sordariomycetes</taxon>
        <taxon>Hypocreomycetidae</taxon>
        <taxon>Hypocreales</taxon>
        <taxon>Nectriaceae</taxon>
        <taxon>Fusarium</taxon>
    </lineage>
</organism>
<proteinExistence type="predicted"/>
<accession>A0A8H3PZD7</accession>
<dbReference type="EMBL" id="CAJPIJ010000158">
    <property type="protein sequence ID" value="CAG1995151.1"/>
    <property type="molecule type" value="Genomic_DNA"/>
</dbReference>
<dbReference type="AlphaFoldDB" id="A0A8H3PZD7"/>
<reference evidence="1" key="1">
    <citation type="submission" date="2021-03" db="EMBL/GenBank/DDBJ databases">
        <authorList>
            <person name="Alouane T."/>
            <person name="Langin T."/>
            <person name="Bonhomme L."/>
        </authorList>
    </citation>
    <scope>NUCLEOTIDE SEQUENCE</scope>
    <source>
        <strain evidence="1">MDC_Fg202</strain>
    </source>
</reference>
<sequence length="163" mass="18594">MVEDPNTGILSSSTTGEMLHLEECRRRAMIRFSDPHQSRHGRSTKQAPLTQHLWIFQLRMNPRTAKEFPEYFESKDYGPRVCRLVLKKKKEDAIVPLTFVFCGMQGTMQLYPKEVFYLLSHEGTYDIYDGGLPMTVSGDAVQSYNMVKTSNVASKGFSSMTLV</sequence>
<gene>
    <name evidence="1" type="ORF">MDCFG202_LOCUS389642</name>
</gene>
<dbReference type="Proteomes" id="UP000746612">
    <property type="component" value="Unassembled WGS sequence"/>
</dbReference>
<protein>
    <submittedName>
        <fullName evidence="1">Uncharacterized protein</fullName>
    </submittedName>
</protein>
<evidence type="ECO:0000313" key="2">
    <source>
        <dbReference type="Proteomes" id="UP000746612"/>
    </source>
</evidence>
<comment type="caution">
    <text evidence="1">The sequence shown here is derived from an EMBL/GenBank/DDBJ whole genome shotgun (WGS) entry which is preliminary data.</text>
</comment>